<feature type="region of interest" description="Disordered" evidence="5">
    <location>
        <begin position="382"/>
        <end position="432"/>
    </location>
</feature>
<dbReference type="InterPro" id="IPR015661">
    <property type="entry name" value="Bub1/Mad3"/>
</dbReference>
<organism evidence="8 9">
    <name type="scientific">Dioszegia hungarica</name>
    <dbReference type="NCBI Taxonomy" id="4972"/>
    <lineage>
        <taxon>Eukaryota</taxon>
        <taxon>Fungi</taxon>
        <taxon>Dikarya</taxon>
        <taxon>Basidiomycota</taxon>
        <taxon>Agaricomycotina</taxon>
        <taxon>Tremellomycetes</taxon>
        <taxon>Tremellales</taxon>
        <taxon>Bulleribasidiaceae</taxon>
        <taxon>Dioszegia</taxon>
    </lineage>
</organism>
<evidence type="ECO:0000313" key="8">
    <source>
        <dbReference type="EMBL" id="KAI9633844.1"/>
    </source>
</evidence>
<feature type="domain" description="Protein kinase" evidence="6">
    <location>
        <begin position="944"/>
        <end position="1254"/>
    </location>
</feature>
<feature type="region of interest" description="Disordered" evidence="5">
    <location>
        <begin position="694"/>
        <end position="718"/>
    </location>
</feature>
<feature type="region of interest" description="Disordered" evidence="5">
    <location>
        <begin position="746"/>
        <end position="773"/>
    </location>
</feature>
<dbReference type="GO" id="GO:0051754">
    <property type="term" value="P:meiotic sister chromatid cohesion, centromeric"/>
    <property type="evidence" value="ECO:0007669"/>
    <property type="project" value="TreeGrafter"/>
</dbReference>
<dbReference type="PROSITE" id="PS50011">
    <property type="entry name" value="PROTEIN_KINASE_DOM"/>
    <property type="match status" value="1"/>
</dbReference>
<keyword evidence="8" id="KW-0808">Transferase</keyword>
<proteinExistence type="predicted"/>
<keyword evidence="9" id="KW-1185">Reference proteome</keyword>
<dbReference type="PROSITE" id="PS00108">
    <property type="entry name" value="PROTEIN_KINASE_ST"/>
    <property type="match status" value="1"/>
</dbReference>
<dbReference type="InterPro" id="IPR013212">
    <property type="entry name" value="Mad3/Bub1_I"/>
</dbReference>
<dbReference type="InterPro" id="IPR008271">
    <property type="entry name" value="Ser/Thr_kinase_AS"/>
</dbReference>
<evidence type="ECO:0000256" key="3">
    <source>
        <dbReference type="ARBA" id="ARBA00022838"/>
    </source>
</evidence>
<dbReference type="Gene3D" id="1.25.40.430">
    <property type="match status" value="1"/>
</dbReference>
<dbReference type="PROSITE" id="PS51489">
    <property type="entry name" value="BUB1_N"/>
    <property type="match status" value="1"/>
</dbReference>
<dbReference type="GO" id="GO:0005524">
    <property type="term" value="F:ATP binding"/>
    <property type="evidence" value="ECO:0007669"/>
    <property type="project" value="InterPro"/>
</dbReference>
<dbReference type="GO" id="GO:0032991">
    <property type="term" value="C:protein-containing complex"/>
    <property type="evidence" value="ECO:0007669"/>
    <property type="project" value="UniProtKB-ARBA"/>
</dbReference>
<feature type="compositionally biased region" description="Basic and acidic residues" evidence="5">
    <location>
        <begin position="423"/>
        <end position="432"/>
    </location>
</feature>
<dbReference type="SMART" id="SM00220">
    <property type="entry name" value="S_TKc"/>
    <property type="match status" value="1"/>
</dbReference>
<dbReference type="CDD" id="cd13981">
    <property type="entry name" value="STKc_Bub1_BubR1"/>
    <property type="match status" value="1"/>
</dbReference>
<dbReference type="RefSeq" id="XP_052943621.1">
    <property type="nucleotide sequence ID" value="XM_053085802.1"/>
</dbReference>
<dbReference type="InterPro" id="IPR000719">
    <property type="entry name" value="Prot_kinase_dom"/>
</dbReference>
<gene>
    <name evidence="8" type="ORF">MKK02DRAFT_17527</name>
</gene>
<feature type="compositionally biased region" description="Acidic residues" evidence="5">
    <location>
        <begin position="694"/>
        <end position="709"/>
    </location>
</feature>
<evidence type="ECO:0000313" key="9">
    <source>
        <dbReference type="Proteomes" id="UP001164286"/>
    </source>
</evidence>
<keyword evidence="4" id="KW-0137">Centromere</keyword>
<comment type="caution">
    <text evidence="8">The sequence shown here is derived from an EMBL/GenBank/DDBJ whole genome shotgun (WGS) entry which is preliminary data.</text>
</comment>
<dbReference type="EMBL" id="JAKWFO010000008">
    <property type="protein sequence ID" value="KAI9633844.1"/>
    <property type="molecule type" value="Genomic_DNA"/>
</dbReference>
<protein>
    <submittedName>
        <fullName evidence="8">Protein kinase</fullName>
    </submittedName>
</protein>
<evidence type="ECO:0000256" key="2">
    <source>
        <dbReference type="ARBA" id="ARBA00022454"/>
    </source>
</evidence>
<dbReference type="GO" id="GO:0007094">
    <property type="term" value="P:mitotic spindle assembly checkpoint signaling"/>
    <property type="evidence" value="ECO:0007669"/>
    <property type="project" value="InterPro"/>
</dbReference>
<dbReference type="SUPFAM" id="SSF56112">
    <property type="entry name" value="Protein kinase-like (PK-like)"/>
    <property type="match status" value="1"/>
</dbReference>
<dbReference type="Proteomes" id="UP001164286">
    <property type="component" value="Unassembled WGS sequence"/>
</dbReference>
<feature type="region of interest" description="Disordered" evidence="5">
    <location>
        <begin position="1"/>
        <end position="23"/>
    </location>
</feature>
<keyword evidence="8" id="KW-0418">Kinase</keyword>
<dbReference type="GO" id="GO:0004672">
    <property type="term" value="F:protein kinase activity"/>
    <property type="evidence" value="ECO:0007669"/>
    <property type="project" value="InterPro"/>
</dbReference>
<dbReference type="Pfam" id="PF00069">
    <property type="entry name" value="Pkinase"/>
    <property type="match status" value="1"/>
</dbReference>
<evidence type="ECO:0000256" key="4">
    <source>
        <dbReference type="ARBA" id="ARBA00023328"/>
    </source>
</evidence>
<dbReference type="Gene3D" id="1.10.510.10">
    <property type="entry name" value="Transferase(Phosphotransferase) domain 1"/>
    <property type="match status" value="1"/>
</dbReference>
<feature type="compositionally biased region" description="Basic and acidic residues" evidence="5">
    <location>
        <begin position="300"/>
        <end position="310"/>
    </location>
</feature>
<keyword evidence="2" id="KW-0158">Chromosome</keyword>
<feature type="domain" description="BUB1 N-terminal" evidence="7">
    <location>
        <begin position="73"/>
        <end position="240"/>
    </location>
</feature>
<evidence type="ECO:0000256" key="1">
    <source>
        <dbReference type="ARBA" id="ARBA00004629"/>
    </source>
</evidence>
<feature type="compositionally biased region" description="Acidic residues" evidence="5">
    <location>
        <begin position="527"/>
        <end position="538"/>
    </location>
</feature>
<dbReference type="GO" id="GO:0000776">
    <property type="term" value="C:kinetochore"/>
    <property type="evidence" value="ECO:0007669"/>
    <property type="project" value="UniProtKB-KW"/>
</dbReference>
<dbReference type="SMART" id="SM00777">
    <property type="entry name" value="Mad3_BUB1_I"/>
    <property type="match status" value="1"/>
</dbReference>
<feature type="region of interest" description="Disordered" evidence="5">
    <location>
        <begin position="279"/>
        <end position="322"/>
    </location>
</feature>
<feature type="region of interest" description="Disordered" evidence="5">
    <location>
        <begin position="609"/>
        <end position="661"/>
    </location>
</feature>
<reference evidence="8" key="1">
    <citation type="journal article" date="2022" name="G3 (Bethesda)">
        <title>High quality genome of the basidiomycete yeast Dioszegia hungarica PDD-24b-2 isolated from cloud water.</title>
        <authorList>
            <person name="Jarrige D."/>
            <person name="Haridas S."/>
            <person name="Bleykasten-Grosshans C."/>
            <person name="Joly M."/>
            <person name="Nadalig T."/>
            <person name="Sancelme M."/>
            <person name="Vuilleumier S."/>
            <person name="Grigoriev I.V."/>
            <person name="Amato P."/>
            <person name="Bringel F."/>
        </authorList>
    </citation>
    <scope>NUCLEOTIDE SEQUENCE</scope>
    <source>
        <strain evidence="8">PDD-24b-2</strain>
    </source>
</reference>
<feature type="compositionally biased region" description="Polar residues" evidence="5">
    <location>
        <begin position="640"/>
        <end position="652"/>
    </location>
</feature>
<dbReference type="InterPro" id="IPR011009">
    <property type="entry name" value="Kinase-like_dom_sf"/>
</dbReference>
<dbReference type="PANTHER" id="PTHR14030:SF4">
    <property type="entry name" value="BUB1 KINASE, ISOFORM A-RELATED"/>
    <property type="match status" value="1"/>
</dbReference>
<sequence length="1282" mass="140984">MESLFSPLPTALRSTTPPNAPTTDFDVIEAQKENIRPTPAGRSAATLSTLLDKDAVADQRIQEGHERFRRQIAEAERRELEGEDMEDGVLDVLDVHNRYVAFNVEHHPTSSNHLIPLLENTTRKFVADDRYNQDLRHLKLWVQYVRLIERREEVWAFLESRDIGTKHSLFYEEWAMALESLGRKKKADEVFKLGIARKAQPLEKLKARHASFLERIMAVNGVIPEDEPVQLSASAASRTPGRAILGQSATGGPSSSIAGAVQLAPSLRESTKNNGSRMAIFSDDGRPAEPADSGEWADFGTRDSRRKENVVEATPWKGETMPQSAAKLRIAPRTPKIEVFKETDVDNAAIRPAHNIFSRSRQPPTEAELIKSDPLRYYNLASVPADTPAPSMPPPPSARKAPRPKPSGSGFRPTTWEFPTDGPETKDSKGRVKERRVFDWDQVYKNGEEWSFEEVRARQRGVLGKEWRGEVQAWERTWHAPGATTPKKAEKKARPPSPTVNTKLANREIAAMFDQTIHGGKVRDSDSESSDSDSDEEGAQPVAVGPTPLPPSRPVSMPTPLHSAVPPTPTPASHAPTNGRLNIFADENNVPGSAIKPGKINVFAETPARTPLSARPAPEGSAKRGGFGIFSDEDAGGVTETPSASRQHSNPFATPATGRPGPARQMLVSTIHEADEAEEAEVAEEEQVLPAAEEEYTQERIGEEEEAEEDVPRRRGGRIPNFALMTPITERTCEYTSHTQFSSLSGSVLGQSTRRTSTALDQPISEQDENAPPPTMGYVDTTSPVQNEFDRSVSVDPPFKMPEGFTIHGATENFDRSMAITDRPETGRLSRGLSPAVLAEEADSEETGPFVTATAGLPDIGNAGDLPNPCNPGDEQVVKTLLARIEPPLASLPGFVDRRSETFGKLALLQKHSKAKLRRASQTSRSSTAGGDDCLDLELAGRSFEVVDKIGEGGFGAVFLAIDLAKREEADARSDDEDEEDEEGFMLAIKVESPPSIWEAVIVDRIHTRLPPSLRAGIVRTKELYAFADESYLLLEYSSQGTLLDLVNKATQLSIAPATAGAPAAVDELLAIFFIIELLRLVESLHSSGFIHGDLKIDNCLVRLDATAPGETWSMQYSASGESGWSKKGVKLIDFGRGVDMTLFPAGEKQTFVADWPHDQRDCREMREGKAWSYQTDYAGLASVAYCLLFGKYIQTEVVGDRCKITTPLKRYWQTEIWTELFDTLLNSTTVRSDRSLPITSELGAIRTKFETWLEENCQKNGKNLKAMLKKIESAALAGRRV</sequence>
<evidence type="ECO:0000256" key="5">
    <source>
        <dbReference type="SAM" id="MobiDB-lite"/>
    </source>
</evidence>
<feature type="compositionally biased region" description="Polar residues" evidence="5">
    <location>
        <begin position="746"/>
        <end position="760"/>
    </location>
</feature>
<accession>A0AA38H718</accession>
<feature type="region of interest" description="Disordered" evidence="5">
    <location>
        <begin position="474"/>
        <end position="589"/>
    </location>
</feature>
<dbReference type="Pfam" id="PF08311">
    <property type="entry name" value="Mad3_BUB1_I"/>
    <property type="match status" value="1"/>
</dbReference>
<dbReference type="GeneID" id="77725003"/>
<evidence type="ECO:0000259" key="7">
    <source>
        <dbReference type="PROSITE" id="PS51489"/>
    </source>
</evidence>
<evidence type="ECO:0000259" key="6">
    <source>
        <dbReference type="PROSITE" id="PS50011"/>
    </source>
</evidence>
<dbReference type="GO" id="GO:0005634">
    <property type="term" value="C:nucleus"/>
    <property type="evidence" value="ECO:0007669"/>
    <property type="project" value="TreeGrafter"/>
</dbReference>
<dbReference type="PANTHER" id="PTHR14030">
    <property type="entry name" value="MITOTIC CHECKPOINT SERINE/THREONINE-PROTEIN KINASE BUB1"/>
    <property type="match status" value="1"/>
</dbReference>
<keyword evidence="3" id="KW-0995">Kinetochore</keyword>
<name>A0AA38H718_9TREE</name>
<comment type="subcellular location">
    <subcellularLocation>
        <location evidence="1">Chromosome</location>
        <location evidence="1">Centromere</location>
        <location evidence="1">Kinetochore</location>
    </subcellularLocation>
</comment>